<dbReference type="GO" id="GO:0005524">
    <property type="term" value="F:ATP binding"/>
    <property type="evidence" value="ECO:0007669"/>
    <property type="project" value="UniProtKB-KW"/>
</dbReference>
<dbReference type="Gene3D" id="3.90.650.10">
    <property type="entry name" value="PurM-like C-terminal domain"/>
    <property type="match status" value="1"/>
</dbReference>
<keyword evidence="3" id="KW-0067">ATP-binding</keyword>
<dbReference type="PANTHER" id="PTHR10099">
    <property type="entry name" value="PHOSPHORIBOSYLFORMYLGLYCINAMIDINE SYNTHASE"/>
    <property type="match status" value="1"/>
</dbReference>
<evidence type="ECO:0000256" key="1">
    <source>
        <dbReference type="ARBA" id="ARBA00022598"/>
    </source>
</evidence>
<dbReference type="SUPFAM" id="SSF56042">
    <property type="entry name" value="PurM C-terminal domain-like"/>
    <property type="match status" value="1"/>
</dbReference>
<evidence type="ECO:0000256" key="2">
    <source>
        <dbReference type="ARBA" id="ARBA00022741"/>
    </source>
</evidence>
<dbReference type="InterPro" id="IPR041609">
    <property type="entry name" value="PurL_linker"/>
</dbReference>
<evidence type="ECO:0000256" key="4">
    <source>
        <dbReference type="SAM" id="MobiDB-lite"/>
    </source>
</evidence>
<feature type="region of interest" description="Disordered" evidence="4">
    <location>
        <begin position="97"/>
        <end position="121"/>
    </location>
</feature>
<comment type="caution">
    <text evidence="6">The sequence shown here is derived from an EMBL/GenBank/DDBJ whole genome shotgun (WGS) entry which is preliminary data.</text>
</comment>
<protein>
    <recommendedName>
        <fullName evidence="5">Phosphoribosylformylglycinamidine synthase linker domain-containing protein</fullName>
    </recommendedName>
</protein>
<dbReference type="GO" id="GO:0005737">
    <property type="term" value="C:cytoplasm"/>
    <property type="evidence" value="ECO:0007669"/>
    <property type="project" value="TreeGrafter"/>
</dbReference>
<evidence type="ECO:0000256" key="3">
    <source>
        <dbReference type="ARBA" id="ARBA00022840"/>
    </source>
</evidence>
<accession>A0A0F9KGW2</accession>
<dbReference type="EMBL" id="LAZR01008024">
    <property type="protein sequence ID" value="KKM81409.1"/>
    <property type="molecule type" value="Genomic_DNA"/>
</dbReference>
<feature type="non-terminal residue" evidence="6">
    <location>
        <position position="1"/>
    </location>
</feature>
<dbReference type="InterPro" id="IPR036676">
    <property type="entry name" value="PurM-like_C_sf"/>
</dbReference>
<feature type="domain" description="Phosphoribosylformylglycinamidine synthase linker" evidence="5">
    <location>
        <begin position="3"/>
        <end position="30"/>
    </location>
</feature>
<keyword evidence="2" id="KW-0547">Nucleotide-binding</keyword>
<name>A0A0F9KGW2_9ZZZZ</name>
<sequence>KYYFQKQGRNPTDVELETLAQTWSEHCVHKTFKGRIKLGETTIDNLLKSTIMKATEELNKPWCLSVFVDNAGVIDFDGRYALCFKVETHNHPTAIAPFSGAATGSGGEIRDEGATGRGSKPKAGLVGFTVSNLRIPGYEQPWETDFGKPGRIVNALDIMIDGPLGGAAFNNEFGRPNLLGYFRTYEEQVNSHNGVEVRGYHKPIMLAGGLGNIRTDHVQKGDIPVGAKLIALGGPAMNIGLGGGAASSMASGQSNEDLDFASVQRENPEMERRC</sequence>
<evidence type="ECO:0000259" key="5">
    <source>
        <dbReference type="Pfam" id="PF18072"/>
    </source>
</evidence>
<dbReference type="GO" id="GO:0004642">
    <property type="term" value="F:phosphoribosylformylglycinamidine synthase activity"/>
    <property type="evidence" value="ECO:0007669"/>
    <property type="project" value="TreeGrafter"/>
</dbReference>
<proteinExistence type="predicted"/>
<dbReference type="GO" id="GO:0006164">
    <property type="term" value="P:purine nucleotide biosynthetic process"/>
    <property type="evidence" value="ECO:0007669"/>
    <property type="project" value="TreeGrafter"/>
</dbReference>
<keyword evidence="1" id="KW-0436">Ligase</keyword>
<dbReference type="SUPFAM" id="SSF55326">
    <property type="entry name" value="PurM N-terminal domain-like"/>
    <property type="match status" value="1"/>
</dbReference>
<gene>
    <name evidence="6" type="ORF">LCGC14_1330090</name>
</gene>
<organism evidence="6">
    <name type="scientific">marine sediment metagenome</name>
    <dbReference type="NCBI Taxonomy" id="412755"/>
    <lineage>
        <taxon>unclassified sequences</taxon>
        <taxon>metagenomes</taxon>
        <taxon>ecological metagenomes</taxon>
    </lineage>
</organism>
<evidence type="ECO:0000313" key="6">
    <source>
        <dbReference type="EMBL" id="KKM81409.1"/>
    </source>
</evidence>
<dbReference type="AlphaFoldDB" id="A0A0F9KGW2"/>
<reference evidence="6" key="1">
    <citation type="journal article" date="2015" name="Nature">
        <title>Complex archaea that bridge the gap between prokaryotes and eukaryotes.</title>
        <authorList>
            <person name="Spang A."/>
            <person name="Saw J.H."/>
            <person name="Jorgensen S.L."/>
            <person name="Zaremba-Niedzwiedzka K."/>
            <person name="Martijn J."/>
            <person name="Lind A.E."/>
            <person name="van Eijk R."/>
            <person name="Schleper C."/>
            <person name="Guy L."/>
            <person name="Ettema T.J."/>
        </authorList>
    </citation>
    <scope>NUCLEOTIDE SEQUENCE</scope>
</reference>
<dbReference type="InterPro" id="IPR036921">
    <property type="entry name" value="PurM-like_N_sf"/>
</dbReference>
<dbReference type="Gene3D" id="3.30.1330.10">
    <property type="entry name" value="PurM-like, N-terminal domain"/>
    <property type="match status" value="1"/>
</dbReference>
<dbReference type="Pfam" id="PF18072">
    <property type="entry name" value="FGAR-AT_linker"/>
    <property type="match status" value="1"/>
</dbReference>
<dbReference type="PANTHER" id="PTHR10099:SF1">
    <property type="entry name" value="PHOSPHORIBOSYLFORMYLGLYCINAMIDINE SYNTHASE"/>
    <property type="match status" value="1"/>
</dbReference>